<feature type="transmembrane region" description="Helical" evidence="1">
    <location>
        <begin position="15"/>
        <end position="38"/>
    </location>
</feature>
<dbReference type="PANTHER" id="PTHR15379">
    <property type="entry name" value="CELL GROWTH REGULATOR WITH RING FINGER DOMAIN PROTEIN 1"/>
    <property type="match status" value="1"/>
</dbReference>
<dbReference type="AlphaFoldDB" id="A0A4W5NTK7"/>
<dbReference type="Ensembl" id="ENSHHUT00000057489.1">
    <property type="protein sequence ID" value="ENSHHUP00000055561.1"/>
    <property type="gene ID" value="ENSHHUG00000033215.1"/>
</dbReference>
<name>A0A4W5NTK7_9TELE</name>
<keyword evidence="1" id="KW-0472">Membrane</keyword>
<evidence type="ECO:0000313" key="2">
    <source>
        <dbReference type="Ensembl" id="ENSHHUP00000055561.1"/>
    </source>
</evidence>
<reference evidence="2" key="2">
    <citation type="submission" date="2025-08" db="UniProtKB">
        <authorList>
            <consortium name="Ensembl"/>
        </authorList>
    </citation>
    <scope>IDENTIFICATION</scope>
</reference>
<dbReference type="Proteomes" id="UP000314982">
    <property type="component" value="Unassembled WGS sequence"/>
</dbReference>
<dbReference type="PANTHER" id="PTHR15379:SF2">
    <property type="entry name" value="CELL GROWTH REGULATOR WITH RING FINGER DOMAIN PROTEIN 1"/>
    <property type="match status" value="1"/>
</dbReference>
<reference evidence="3" key="1">
    <citation type="submission" date="2018-06" db="EMBL/GenBank/DDBJ databases">
        <title>Genome assembly of Danube salmon.</title>
        <authorList>
            <person name="Macqueen D.J."/>
            <person name="Gundappa M.K."/>
        </authorList>
    </citation>
    <scope>NUCLEOTIDE SEQUENCE [LARGE SCALE GENOMIC DNA]</scope>
</reference>
<proteinExistence type="predicted"/>
<sequence length="210" mass="23260">MAAVFLITLYEYSPLFYITVISLCFVVTAAMVLGWFGFDVPVILRSSDETESVLPAPEKRMVQVTNPFALEMGSSGLASVTEGVSLLPCCLEPCVLSCYWGCGVHALQGALQTHQHGPSKLTTPHLFQEALHFQYHHCQSFHISGEDREEHYTKMPADLGITDFGLLPRERYPVVAVLTLAESEARDTYNIVASVTVVHVPDDKYSLEHV</sequence>
<accession>A0A4W5NTK7</accession>
<evidence type="ECO:0000256" key="1">
    <source>
        <dbReference type="SAM" id="Phobius"/>
    </source>
</evidence>
<evidence type="ECO:0000313" key="3">
    <source>
        <dbReference type="Proteomes" id="UP000314982"/>
    </source>
</evidence>
<protein>
    <submittedName>
        <fullName evidence="2">Cell growth regulator with ring finger domain 1</fullName>
    </submittedName>
</protein>
<keyword evidence="3" id="KW-1185">Reference proteome</keyword>
<dbReference type="InterPro" id="IPR042496">
    <property type="entry name" value="CGRF1"/>
</dbReference>
<reference evidence="2" key="3">
    <citation type="submission" date="2025-09" db="UniProtKB">
        <authorList>
            <consortium name="Ensembl"/>
        </authorList>
    </citation>
    <scope>IDENTIFICATION</scope>
</reference>
<keyword evidence="1" id="KW-0812">Transmembrane</keyword>
<organism evidence="2 3">
    <name type="scientific">Hucho hucho</name>
    <name type="common">huchen</name>
    <dbReference type="NCBI Taxonomy" id="62062"/>
    <lineage>
        <taxon>Eukaryota</taxon>
        <taxon>Metazoa</taxon>
        <taxon>Chordata</taxon>
        <taxon>Craniata</taxon>
        <taxon>Vertebrata</taxon>
        <taxon>Euteleostomi</taxon>
        <taxon>Actinopterygii</taxon>
        <taxon>Neopterygii</taxon>
        <taxon>Teleostei</taxon>
        <taxon>Protacanthopterygii</taxon>
        <taxon>Salmoniformes</taxon>
        <taxon>Salmonidae</taxon>
        <taxon>Salmoninae</taxon>
        <taxon>Hucho</taxon>
    </lineage>
</organism>
<dbReference type="GeneTree" id="ENSGT00390000004542"/>
<dbReference type="GO" id="GO:0030308">
    <property type="term" value="P:negative regulation of cell growth"/>
    <property type="evidence" value="ECO:0007669"/>
    <property type="project" value="TreeGrafter"/>
</dbReference>
<keyword evidence="1" id="KW-1133">Transmembrane helix</keyword>